<dbReference type="RefSeq" id="WP_235225759.1">
    <property type="nucleotide sequence ID" value="NZ_JAKGAQ010000002.1"/>
</dbReference>
<keyword evidence="8" id="KW-0067">ATP-binding</keyword>
<dbReference type="Gene3D" id="3.40.50.300">
    <property type="entry name" value="P-loop containing nucleotide triphosphate hydrolases"/>
    <property type="match status" value="1"/>
</dbReference>
<evidence type="ECO:0000256" key="3">
    <source>
        <dbReference type="ARBA" id="ARBA00019010"/>
    </source>
</evidence>
<protein>
    <recommendedName>
        <fullName evidence="3">tRNA threonylcarbamoyladenosine biosynthesis protein TsaE</fullName>
    </recommendedName>
    <alternativeName>
        <fullName evidence="10">t(6)A37 threonylcarbamoyladenosine biosynthesis protein TsaE</fullName>
    </alternativeName>
</protein>
<comment type="caution">
    <text evidence="11">The sequence shown here is derived from an EMBL/GenBank/DDBJ whole genome shotgun (WGS) entry which is preliminary data.</text>
</comment>
<evidence type="ECO:0000256" key="4">
    <source>
        <dbReference type="ARBA" id="ARBA00022490"/>
    </source>
</evidence>
<evidence type="ECO:0000313" key="11">
    <source>
        <dbReference type="EMBL" id="MCF2871501.1"/>
    </source>
</evidence>
<keyword evidence="12" id="KW-1185">Reference proteome</keyword>
<comment type="subcellular location">
    <subcellularLocation>
        <location evidence="1">Cytoplasm</location>
    </subcellularLocation>
</comment>
<evidence type="ECO:0000256" key="5">
    <source>
        <dbReference type="ARBA" id="ARBA00022694"/>
    </source>
</evidence>
<dbReference type="SUPFAM" id="SSF52540">
    <property type="entry name" value="P-loop containing nucleoside triphosphate hydrolases"/>
    <property type="match status" value="1"/>
</dbReference>
<dbReference type="EMBL" id="JAKGAQ010000002">
    <property type="protein sequence ID" value="MCF2871501.1"/>
    <property type="molecule type" value="Genomic_DNA"/>
</dbReference>
<dbReference type="Pfam" id="PF02367">
    <property type="entry name" value="TsaE"/>
    <property type="match status" value="1"/>
</dbReference>
<keyword evidence="4" id="KW-0963">Cytoplasm</keyword>
<accession>A0ABS9CZB1</accession>
<sequence>MAKSSTTLRLSTEDDTALLGQTLARFAKAGDCILLRGHIGAGKSALARAFIRERLGADTEVPSPTFTLVQVYDLPHIEIWHADLYRLTDTQEAVELGLTDAFDTEICLIEWPEILGDLVPENALNIELCAGRDAHLATLTYDQNWTDRLASIDQHA</sequence>
<keyword evidence="9" id="KW-0460">Magnesium</keyword>
<reference evidence="11 12" key="1">
    <citation type="submission" date="2022-01" db="EMBL/GenBank/DDBJ databases">
        <title>Octadecabacter sp. nov., isolated from a marine alga.</title>
        <authorList>
            <person name="Jin M.S."/>
            <person name="Kim H.M."/>
            <person name="Han D.M."/>
            <person name="Jung J.J."/>
            <person name="Jeon C.O."/>
        </authorList>
    </citation>
    <scope>NUCLEOTIDE SEQUENCE [LARGE SCALE GENOMIC DNA]</scope>
    <source>
        <strain evidence="11 12">G9-8</strain>
    </source>
</reference>
<keyword evidence="6" id="KW-0479">Metal-binding</keyword>
<evidence type="ECO:0000313" key="12">
    <source>
        <dbReference type="Proteomes" id="UP001200557"/>
    </source>
</evidence>
<evidence type="ECO:0000256" key="9">
    <source>
        <dbReference type="ARBA" id="ARBA00022842"/>
    </source>
</evidence>
<evidence type="ECO:0000256" key="8">
    <source>
        <dbReference type="ARBA" id="ARBA00022840"/>
    </source>
</evidence>
<evidence type="ECO:0000256" key="6">
    <source>
        <dbReference type="ARBA" id="ARBA00022723"/>
    </source>
</evidence>
<evidence type="ECO:0000256" key="10">
    <source>
        <dbReference type="ARBA" id="ARBA00032441"/>
    </source>
</evidence>
<comment type="similarity">
    <text evidence="2">Belongs to the TsaE family.</text>
</comment>
<evidence type="ECO:0000256" key="2">
    <source>
        <dbReference type="ARBA" id="ARBA00007599"/>
    </source>
</evidence>
<dbReference type="NCBIfam" id="TIGR00150">
    <property type="entry name" value="T6A_YjeE"/>
    <property type="match status" value="1"/>
</dbReference>
<dbReference type="PANTHER" id="PTHR33540">
    <property type="entry name" value="TRNA THREONYLCARBAMOYLADENOSINE BIOSYNTHESIS PROTEIN TSAE"/>
    <property type="match status" value="1"/>
</dbReference>
<organism evidence="11 12">
    <name type="scientific">Octadecabacter dasysiphoniae</name>
    <dbReference type="NCBI Taxonomy" id="2909341"/>
    <lineage>
        <taxon>Bacteria</taxon>
        <taxon>Pseudomonadati</taxon>
        <taxon>Pseudomonadota</taxon>
        <taxon>Alphaproteobacteria</taxon>
        <taxon>Rhodobacterales</taxon>
        <taxon>Roseobacteraceae</taxon>
        <taxon>Octadecabacter</taxon>
    </lineage>
</organism>
<keyword evidence="5" id="KW-0819">tRNA processing</keyword>
<gene>
    <name evidence="11" type="primary">tsaE</name>
    <name evidence="11" type="ORF">L0664_10540</name>
</gene>
<evidence type="ECO:0000256" key="7">
    <source>
        <dbReference type="ARBA" id="ARBA00022741"/>
    </source>
</evidence>
<name>A0ABS9CZB1_9RHOB</name>
<dbReference type="PANTHER" id="PTHR33540:SF2">
    <property type="entry name" value="TRNA THREONYLCARBAMOYLADENOSINE BIOSYNTHESIS PROTEIN TSAE"/>
    <property type="match status" value="1"/>
</dbReference>
<proteinExistence type="inferred from homology"/>
<dbReference type="InterPro" id="IPR003442">
    <property type="entry name" value="T6A_TsaE"/>
</dbReference>
<dbReference type="InterPro" id="IPR027417">
    <property type="entry name" value="P-loop_NTPase"/>
</dbReference>
<keyword evidence="7" id="KW-0547">Nucleotide-binding</keyword>
<evidence type="ECO:0000256" key="1">
    <source>
        <dbReference type="ARBA" id="ARBA00004496"/>
    </source>
</evidence>
<dbReference type="Proteomes" id="UP001200557">
    <property type="component" value="Unassembled WGS sequence"/>
</dbReference>